<accession>A0A656VKM9</accession>
<dbReference type="Proteomes" id="UP000037482">
    <property type="component" value="Unassembled WGS sequence"/>
</dbReference>
<dbReference type="Pfam" id="PF08327">
    <property type="entry name" value="AHSA1"/>
    <property type="match status" value="1"/>
</dbReference>
<evidence type="ECO:0000256" key="1">
    <source>
        <dbReference type="ARBA" id="ARBA00006817"/>
    </source>
</evidence>
<protein>
    <submittedName>
        <fullName evidence="3">ATPase</fullName>
    </submittedName>
</protein>
<reference evidence="3 4" key="1">
    <citation type="submission" date="2015-06" db="EMBL/GenBank/DDBJ databases">
        <title>Draft Genome of Serratia marcescens Strain AH0650_Sm1.</title>
        <authorList>
            <person name="Wan Y."/>
            <person name="Gorrie C."/>
            <person name="Holt K."/>
        </authorList>
    </citation>
    <scope>NUCLEOTIDE SEQUENCE [LARGE SCALE GENOMIC DNA]</scope>
    <source>
        <strain evidence="3 4">AH0650_Sm1</strain>
    </source>
</reference>
<evidence type="ECO:0000313" key="3">
    <source>
        <dbReference type="EMBL" id="KMU52383.1"/>
    </source>
</evidence>
<gene>
    <name evidence="3" type="ORF">AB868_03137</name>
</gene>
<comment type="similarity">
    <text evidence="1">Belongs to the AHA1 family.</text>
</comment>
<dbReference type="CDD" id="cd08899">
    <property type="entry name" value="SRPBCC_CalC_Aha1-like_6"/>
    <property type="match status" value="1"/>
</dbReference>
<evidence type="ECO:0000313" key="4">
    <source>
        <dbReference type="Proteomes" id="UP000037482"/>
    </source>
</evidence>
<dbReference type="RefSeq" id="WP_025302939.1">
    <property type="nucleotide sequence ID" value="NZ_CAMITE010000002.1"/>
</dbReference>
<dbReference type="Gene3D" id="3.30.530.20">
    <property type="match status" value="1"/>
</dbReference>
<dbReference type="InterPro" id="IPR023393">
    <property type="entry name" value="START-like_dom_sf"/>
</dbReference>
<proteinExistence type="inferred from homology"/>
<dbReference type="EMBL" id="LFJS01000012">
    <property type="protein sequence ID" value="KMU52383.1"/>
    <property type="molecule type" value="Genomic_DNA"/>
</dbReference>
<dbReference type="AlphaFoldDB" id="A0A656VKM9"/>
<dbReference type="SUPFAM" id="SSF55961">
    <property type="entry name" value="Bet v1-like"/>
    <property type="match status" value="1"/>
</dbReference>
<sequence>MNDYGMIIEPGTLRIQRLLPGPIERVWAYLTESDKRATWLASGAMKLENGAPLELEFRNSDLAGEHEQPPAKYKQHGGCVSNRGHITCLFPPRLLSFTWAEQDQGRPSEVTFELTEQGNAVLLTVTHRRLANRDEMLSVAGGWHTHLDILLDRLHDRAPQPFWSTHARLEEEYRARL</sequence>
<name>A0A656VKM9_SERMA</name>
<comment type="caution">
    <text evidence="3">The sequence shown here is derived from an EMBL/GenBank/DDBJ whole genome shotgun (WGS) entry which is preliminary data.</text>
</comment>
<evidence type="ECO:0000259" key="2">
    <source>
        <dbReference type="Pfam" id="PF08327"/>
    </source>
</evidence>
<dbReference type="InterPro" id="IPR013538">
    <property type="entry name" value="ASHA1/2-like_C"/>
</dbReference>
<feature type="domain" description="Activator of Hsp90 ATPase homologue 1/2-like C-terminal" evidence="2">
    <location>
        <begin position="22"/>
        <end position="150"/>
    </location>
</feature>
<organism evidence="3 4">
    <name type="scientific">Serratia marcescens</name>
    <dbReference type="NCBI Taxonomy" id="615"/>
    <lineage>
        <taxon>Bacteria</taxon>
        <taxon>Pseudomonadati</taxon>
        <taxon>Pseudomonadota</taxon>
        <taxon>Gammaproteobacteria</taxon>
        <taxon>Enterobacterales</taxon>
        <taxon>Yersiniaceae</taxon>
        <taxon>Serratia</taxon>
    </lineage>
</organism>